<dbReference type="RefSeq" id="WP_079345547.1">
    <property type="nucleotide sequence ID" value="NZ_MVAB01000001.1"/>
</dbReference>
<dbReference type="SUPFAM" id="SSF48452">
    <property type="entry name" value="TPR-like"/>
    <property type="match status" value="1"/>
</dbReference>
<name>A0A1V4DFF8_9ENTE</name>
<gene>
    <name evidence="3" type="ORF">BW731_02865</name>
</gene>
<evidence type="ECO:0000256" key="1">
    <source>
        <dbReference type="ARBA" id="ARBA00022737"/>
    </source>
</evidence>
<dbReference type="PROSITE" id="PS50297">
    <property type="entry name" value="ANK_REP_REGION"/>
    <property type="match status" value="1"/>
</dbReference>
<keyword evidence="1" id="KW-0677">Repeat</keyword>
<dbReference type="InterPro" id="IPR002110">
    <property type="entry name" value="Ankyrin_rpt"/>
</dbReference>
<dbReference type="SUPFAM" id="SSF48403">
    <property type="entry name" value="Ankyrin repeat"/>
    <property type="match status" value="1"/>
</dbReference>
<evidence type="ECO:0000313" key="3">
    <source>
        <dbReference type="EMBL" id="OPF87228.1"/>
    </source>
</evidence>
<protein>
    <recommendedName>
        <fullName evidence="5">Ankyrin repeat protein</fullName>
    </recommendedName>
</protein>
<reference evidence="3 4" key="1">
    <citation type="submission" date="2017-02" db="EMBL/GenBank/DDBJ databases">
        <title>Vagococcus cremeus sp. nov., isolated from the small intestine of a marten, Martes flavigula.</title>
        <authorList>
            <person name="Tak E.J."/>
            <person name="Bae J.-W."/>
        </authorList>
    </citation>
    <scope>NUCLEOTIDE SEQUENCE [LARGE SCALE GENOMIC DNA]</scope>
    <source>
        <strain evidence="3 4">D7T301</strain>
    </source>
</reference>
<dbReference type="EMBL" id="MVAB01000001">
    <property type="protein sequence ID" value="OPF87228.1"/>
    <property type="molecule type" value="Genomic_DNA"/>
</dbReference>
<keyword evidence="2" id="KW-0040">ANK repeat</keyword>
<sequence length="379" mass="42978">MADGTIFQLINQPNKLDSLKDIYGYSLLDIDTPNEKGQTPLHVAVLKNNLEVAAYLLSKGANPNAKDSMGLSPYIAAAANGLSEMFDLISQYNPDVTQVNRFGGTALLPSSEKGFIRVVELALKNKVPVDHVNKLGWSALLEAVVLGDEGFLYQDIVVALLNENADTSIKDFDGKTVMDYALEQGKDRILSLLKQGEDKASPFSVIRQLLKKEEYLNAIKQLLAMDDSLEQVYYLGYCYEQLGKLKTSQFYYKQGLKHSVDFAYYIANSYKKEKNYQEVLAYFDLGINESKNPEFFKYHKSNFLREIGEHQVAINIMDELLFLDPLRVDYLFHKSNSLISLGKLDDAYEVMRVARDIQPNNSLFEDQMQQLEELIIKEV</sequence>
<dbReference type="Pfam" id="PF12796">
    <property type="entry name" value="Ank_2"/>
    <property type="match status" value="1"/>
</dbReference>
<dbReference type="Gene3D" id="1.25.40.10">
    <property type="entry name" value="Tetratricopeptide repeat domain"/>
    <property type="match status" value="1"/>
</dbReference>
<organism evidence="3 4">
    <name type="scientific">Vagococcus martis</name>
    <dbReference type="NCBI Taxonomy" id="1768210"/>
    <lineage>
        <taxon>Bacteria</taxon>
        <taxon>Bacillati</taxon>
        <taxon>Bacillota</taxon>
        <taxon>Bacilli</taxon>
        <taxon>Lactobacillales</taxon>
        <taxon>Enterococcaceae</taxon>
        <taxon>Vagococcus</taxon>
    </lineage>
</organism>
<proteinExistence type="predicted"/>
<dbReference type="PANTHER" id="PTHR24161:SF119">
    <property type="entry name" value="ANKYRIN REPEAT DOMAIN 44"/>
    <property type="match status" value="1"/>
</dbReference>
<evidence type="ECO:0000256" key="2">
    <source>
        <dbReference type="PROSITE-ProRule" id="PRU00023"/>
    </source>
</evidence>
<keyword evidence="4" id="KW-1185">Reference proteome</keyword>
<dbReference type="Gene3D" id="1.25.40.20">
    <property type="entry name" value="Ankyrin repeat-containing domain"/>
    <property type="match status" value="1"/>
</dbReference>
<evidence type="ECO:0008006" key="5">
    <source>
        <dbReference type="Google" id="ProtNLM"/>
    </source>
</evidence>
<comment type="caution">
    <text evidence="3">The sequence shown here is derived from an EMBL/GenBank/DDBJ whole genome shotgun (WGS) entry which is preliminary data.</text>
</comment>
<dbReference type="PRINTS" id="PR01415">
    <property type="entry name" value="ANKYRIN"/>
</dbReference>
<feature type="repeat" description="ANK" evidence="2">
    <location>
        <begin position="36"/>
        <end position="68"/>
    </location>
</feature>
<dbReference type="InterPro" id="IPR011990">
    <property type="entry name" value="TPR-like_helical_dom_sf"/>
</dbReference>
<dbReference type="Proteomes" id="UP000189970">
    <property type="component" value="Unassembled WGS sequence"/>
</dbReference>
<dbReference type="PANTHER" id="PTHR24161">
    <property type="entry name" value="ANK_REP_REGION DOMAIN-CONTAINING PROTEIN-RELATED"/>
    <property type="match status" value="1"/>
</dbReference>
<dbReference type="PROSITE" id="PS50088">
    <property type="entry name" value="ANK_REPEAT"/>
    <property type="match status" value="1"/>
</dbReference>
<dbReference type="SMART" id="SM00248">
    <property type="entry name" value="ANK"/>
    <property type="match status" value="4"/>
</dbReference>
<dbReference type="InterPro" id="IPR036770">
    <property type="entry name" value="Ankyrin_rpt-contain_sf"/>
</dbReference>
<accession>A0A1V4DFF8</accession>
<dbReference type="Pfam" id="PF13857">
    <property type="entry name" value="Ank_5"/>
    <property type="match status" value="1"/>
</dbReference>
<evidence type="ECO:0000313" key="4">
    <source>
        <dbReference type="Proteomes" id="UP000189970"/>
    </source>
</evidence>
<dbReference type="AlphaFoldDB" id="A0A1V4DFF8"/>